<evidence type="ECO:0008006" key="2">
    <source>
        <dbReference type="Google" id="ProtNLM"/>
    </source>
</evidence>
<sequence>EVHRDISYNAVDILDIRLLNRFRSEIGQGSIDEDTFPQYCYHAYNPHNGRGFDLPCPGVIDWANIIADNSFDAMPILWGQTIAAFDAGNLGGNGGAFHMLGRCIHLIQDMTSPAHTHSDTHIDGDDFEAWGGGNFLPLLDIKPVFPAAASPQSFVHDAAVIVYNTTTWPGRIHESNPQPNTLFKRMFPTLTFHDGGFLGDDYWVIDNIGEFDEDGFLKIATGENKIISR</sequence>
<reference evidence="1" key="1">
    <citation type="submission" date="2018-05" db="EMBL/GenBank/DDBJ databases">
        <authorList>
            <person name="Lanie J.A."/>
            <person name="Ng W.-L."/>
            <person name="Kazmierczak K.M."/>
            <person name="Andrzejewski T.M."/>
            <person name="Davidsen T.M."/>
            <person name="Wayne K.J."/>
            <person name="Tettelin H."/>
            <person name="Glass J.I."/>
            <person name="Rusch D."/>
            <person name="Podicherti R."/>
            <person name="Tsui H.-C.T."/>
            <person name="Winkler M.E."/>
        </authorList>
    </citation>
    <scope>NUCLEOTIDE SEQUENCE</scope>
</reference>
<proteinExistence type="predicted"/>
<accession>A0A383EU24</accession>
<organism evidence="1">
    <name type="scientific">marine metagenome</name>
    <dbReference type="NCBI Taxonomy" id="408172"/>
    <lineage>
        <taxon>unclassified sequences</taxon>
        <taxon>metagenomes</taxon>
        <taxon>ecological metagenomes</taxon>
    </lineage>
</organism>
<evidence type="ECO:0000313" key="1">
    <source>
        <dbReference type="EMBL" id="SVE60347.1"/>
    </source>
</evidence>
<dbReference type="SUPFAM" id="SSF48537">
    <property type="entry name" value="Phospholipase C/P1 nuclease"/>
    <property type="match status" value="1"/>
</dbReference>
<dbReference type="AlphaFoldDB" id="A0A383EU24"/>
<name>A0A383EU24_9ZZZZ</name>
<protein>
    <recommendedName>
        <fullName evidence="2">Phospholipase C/D domain-containing protein</fullName>
    </recommendedName>
</protein>
<dbReference type="GO" id="GO:0016788">
    <property type="term" value="F:hydrolase activity, acting on ester bonds"/>
    <property type="evidence" value="ECO:0007669"/>
    <property type="project" value="InterPro"/>
</dbReference>
<feature type="non-terminal residue" evidence="1">
    <location>
        <position position="229"/>
    </location>
</feature>
<dbReference type="Gene3D" id="1.10.575.10">
    <property type="entry name" value="P1 Nuclease"/>
    <property type="match status" value="1"/>
</dbReference>
<feature type="non-terminal residue" evidence="1">
    <location>
        <position position="1"/>
    </location>
</feature>
<gene>
    <name evidence="1" type="ORF">METZ01_LOCUS513201</name>
</gene>
<dbReference type="InterPro" id="IPR008947">
    <property type="entry name" value="PLipase_C/P1_nuclease_dom_sf"/>
</dbReference>
<dbReference type="EMBL" id="UINC01228853">
    <property type="protein sequence ID" value="SVE60347.1"/>
    <property type="molecule type" value="Genomic_DNA"/>
</dbReference>